<comment type="caution">
    <text evidence="1">The sequence shown here is derived from an EMBL/GenBank/DDBJ whole genome shotgun (WGS) entry which is preliminary data.</text>
</comment>
<reference evidence="1 2" key="1">
    <citation type="submission" date="2021-01" db="EMBL/GenBank/DDBJ databases">
        <title>Draft genome sequence of Micromonospora sp. strain STR1s_6.</title>
        <authorList>
            <person name="Karlyshev A."/>
            <person name="Jawad R."/>
        </authorList>
    </citation>
    <scope>NUCLEOTIDE SEQUENCE [LARGE SCALE GENOMIC DNA]</scope>
    <source>
        <strain evidence="1 2">STR1S-6</strain>
    </source>
</reference>
<organism evidence="1 2">
    <name type="scientific">Micromonospora tarensis</name>
    <dbReference type="NCBI Taxonomy" id="2806100"/>
    <lineage>
        <taxon>Bacteria</taxon>
        <taxon>Bacillati</taxon>
        <taxon>Actinomycetota</taxon>
        <taxon>Actinomycetes</taxon>
        <taxon>Micromonosporales</taxon>
        <taxon>Micromonosporaceae</taxon>
        <taxon>Micromonospora</taxon>
    </lineage>
</organism>
<accession>A0ABS1YLI4</accession>
<keyword evidence="2" id="KW-1185">Reference proteome</keyword>
<protein>
    <submittedName>
        <fullName evidence="1">DUF4304 domain-containing protein</fullName>
    </submittedName>
</protein>
<evidence type="ECO:0000313" key="1">
    <source>
        <dbReference type="EMBL" id="MBM0278039.1"/>
    </source>
</evidence>
<dbReference type="Pfam" id="PF14137">
    <property type="entry name" value="DUF4304"/>
    <property type="match status" value="1"/>
</dbReference>
<proteinExistence type="predicted"/>
<dbReference type="InterPro" id="IPR025412">
    <property type="entry name" value="DUF4304"/>
</dbReference>
<dbReference type="RefSeq" id="WP_203150435.1">
    <property type="nucleotide sequence ID" value="NZ_JAEVHL010000139.1"/>
</dbReference>
<evidence type="ECO:0000313" key="2">
    <source>
        <dbReference type="Proteomes" id="UP000622245"/>
    </source>
</evidence>
<dbReference type="Proteomes" id="UP000622245">
    <property type="component" value="Unassembled WGS sequence"/>
</dbReference>
<dbReference type="EMBL" id="JAEVHL010000139">
    <property type="protein sequence ID" value="MBM0278039.1"/>
    <property type="molecule type" value="Genomic_DNA"/>
</dbReference>
<gene>
    <name evidence="1" type="ORF">JM949_23100</name>
</gene>
<sequence length="200" mass="22255">MARPVRQAYLNMIAKQVGPVLREHCFDRSHGTFRRISAAGHAAIVEFQGSAASSGDTSVFYVNLGVATASWLDWRHERLGGKHRDRPRASIAQWWARLTAAPGHSDDLDRWAIRSVEQAGACGAVVGRELSQRVVPAFDALLAHYLRLDEAVVQGRQDDLATLFDARPSLSLKGIDHLRRLDHPYLTWMLSKRAQPSPAQ</sequence>
<name>A0ABS1YLI4_9ACTN</name>